<dbReference type="Proteomes" id="UP000092124">
    <property type="component" value="Unassembled WGS sequence"/>
</dbReference>
<sequence length="79" mass="9105">MKHEGAFGKPQDTTGRSHIGQVSMDIHPKLQNDIAKFKFPSYQKIHTSKKWGFSNADEFEDMVAEKQLIHDSCDQLWTL</sequence>
<dbReference type="GO" id="GO:0006412">
    <property type="term" value="P:translation"/>
    <property type="evidence" value="ECO:0007669"/>
    <property type="project" value="InterPro"/>
</dbReference>
<reference evidence="1 2" key="1">
    <citation type="submission" date="2016-06" db="EMBL/GenBank/DDBJ databases">
        <title>The Draft Genome Sequence and Annotation of the Desert Woodrat Neotoma lepida.</title>
        <authorList>
            <person name="Campbell M."/>
            <person name="Oakeson K.F."/>
            <person name="Yandell M."/>
            <person name="Halpert J.R."/>
            <person name="Dearing D."/>
        </authorList>
    </citation>
    <scope>NUCLEOTIDE SEQUENCE [LARGE SCALE GENOMIC DNA]</scope>
    <source>
        <strain evidence="1">417</strain>
        <tissue evidence="1">Liver</tissue>
    </source>
</reference>
<dbReference type="InterPro" id="IPR001197">
    <property type="entry name" value="Ribosomal_uL16_euk_arch"/>
</dbReference>
<proteinExistence type="predicted"/>
<dbReference type="STRING" id="56216.A0A1A6HF27"/>
<dbReference type="OrthoDB" id="10258869at2759"/>
<evidence type="ECO:0000313" key="1">
    <source>
        <dbReference type="EMBL" id="OBS76846.1"/>
    </source>
</evidence>
<evidence type="ECO:0000313" key="2">
    <source>
        <dbReference type="Proteomes" id="UP000092124"/>
    </source>
</evidence>
<dbReference type="AlphaFoldDB" id="A0A1A6HF27"/>
<dbReference type="SUPFAM" id="SSF54686">
    <property type="entry name" value="Ribosomal protein L16p/L10e"/>
    <property type="match status" value="1"/>
</dbReference>
<dbReference type="GO" id="GO:0003735">
    <property type="term" value="F:structural constituent of ribosome"/>
    <property type="evidence" value="ECO:0007669"/>
    <property type="project" value="InterPro"/>
</dbReference>
<dbReference type="EMBL" id="LZPO01034860">
    <property type="protein sequence ID" value="OBS76846.1"/>
    <property type="molecule type" value="Genomic_DNA"/>
</dbReference>
<comment type="caution">
    <text evidence="1">The sequence shown here is derived from an EMBL/GenBank/DDBJ whole genome shotgun (WGS) entry which is preliminary data.</text>
</comment>
<dbReference type="Gene3D" id="3.90.1170.10">
    <property type="entry name" value="Ribosomal protein L10e/L16"/>
    <property type="match status" value="1"/>
</dbReference>
<keyword evidence="2" id="KW-1185">Reference proteome</keyword>
<gene>
    <name evidence="1" type="ORF">A6R68_16706</name>
</gene>
<dbReference type="PANTHER" id="PTHR11726">
    <property type="entry name" value="60S RIBOSOMAL PROTEIN L10"/>
    <property type="match status" value="1"/>
</dbReference>
<dbReference type="Gene3D" id="3.30.60.300">
    <property type="match status" value="1"/>
</dbReference>
<accession>A0A1A6HF27</accession>
<protein>
    <recommendedName>
        <fullName evidence="3">60S ribosomal protein L10</fullName>
    </recommendedName>
</protein>
<name>A0A1A6HF27_NEOLE</name>
<dbReference type="InterPro" id="IPR036920">
    <property type="entry name" value="Ribosomal_uL16_sf"/>
</dbReference>
<evidence type="ECO:0008006" key="3">
    <source>
        <dbReference type="Google" id="ProtNLM"/>
    </source>
</evidence>
<dbReference type="GO" id="GO:0005840">
    <property type="term" value="C:ribosome"/>
    <property type="evidence" value="ECO:0007669"/>
    <property type="project" value="InterPro"/>
</dbReference>
<organism evidence="1 2">
    <name type="scientific">Neotoma lepida</name>
    <name type="common">Desert woodrat</name>
    <dbReference type="NCBI Taxonomy" id="56216"/>
    <lineage>
        <taxon>Eukaryota</taxon>
        <taxon>Metazoa</taxon>
        <taxon>Chordata</taxon>
        <taxon>Craniata</taxon>
        <taxon>Vertebrata</taxon>
        <taxon>Euteleostomi</taxon>
        <taxon>Mammalia</taxon>
        <taxon>Eutheria</taxon>
        <taxon>Euarchontoglires</taxon>
        <taxon>Glires</taxon>
        <taxon>Rodentia</taxon>
        <taxon>Myomorpha</taxon>
        <taxon>Muroidea</taxon>
        <taxon>Cricetidae</taxon>
        <taxon>Neotominae</taxon>
        <taxon>Neotoma</taxon>
    </lineage>
</organism>